<evidence type="ECO:0000256" key="1">
    <source>
        <dbReference type="ARBA" id="ARBA00004127"/>
    </source>
</evidence>
<keyword evidence="9" id="KW-1185">Reference proteome</keyword>
<dbReference type="InterPro" id="IPR050911">
    <property type="entry name" value="DRAM/TMEM150_Autophagy_Mod"/>
</dbReference>
<dbReference type="EMBL" id="MRZV01002433">
    <property type="protein sequence ID" value="PIK33723.1"/>
    <property type="molecule type" value="Genomic_DNA"/>
</dbReference>
<comment type="similarity">
    <text evidence="2">Belongs to the DRAM/TMEM150 family.</text>
</comment>
<dbReference type="Proteomes" id="UP000230750">
    <property type="component" value="Unassembled WGS sequence"/>
</dbReference>
<dbReference type="PANTHER" id="PTHR21324">
    <property type="entry name" value="FASTING-INDUCIBLE INTEGRAL MEMBRANE PROTEIN TM6P1-RELATED"/>
    <property type="match status" value="1"/>
</dbReference>
<dbReference type="PANTHER" id="PTHR21324:SF2">
    <property type="entry name" value="EG:22E5.9 PROTEIN"/>
    <property type="match status" value="1"/>
</dbReference>
<evidence type="ECO:0000313" key="8">
    <source>
        <dbReference type="EMBL" id="PIK33723.1"/>
    </source>
</evidence>
<feature type="transmembrane region" description="Helical" evidence="6">
    <location>
        <begin position="35"/>
        <end position="53"/>
    </location>
</feature>
<gene>
    <name evidence="8" type="ORF">BSL78_29461</name>
</gene>
<organism evidence="8 9">
    <name type="scientific">Stichopus japonicus</name>
    <name type="common">Sea cucumber</name>
    <dbReference type="NCBI Taxonomy" id="307972"/>
    <lineage>
        <taxon>Eukaryota</taxon>
        <taxon>Metazoa</taxon>
        <taxon>Echinodermata</taxon>
        <taxon>Eleutherozoa</taxon>
        <taxon>Echinozoa</taxon>
        <taxon>Holothuroidea</taxon>
        <taxon>Aspidochirotacea</taxon>
        <taxon>Aspidochirotida</taxon>
        <taxon>Stichopodidae</taxon>
        <taxon>Apostichopus</taxon>
    </lineage>
</organism>
<reference evidence="8 9" key="1">
    <citation type="journal article" date="2017" name="PLoS Biol.">
        <title>The sea cucumber genome provides insights into morphological evolution and visceral regeneration.</title>
        <authorList>
            <person name="Zhang X."/>
            <person name="Sun L."/>
            <person name="Yuan J."/>
            <person name="Sun Y."/>
            <person name="Gao Y."/>
            <person name="Zhang L."/>
            <person name="Li S."/>
            <person name="Dai H."/>
            <person name="Hamel J.F."/>
            <person name="Liu C."/>
            <person name="Yu Y."/>
            <person name="Liu S."/>
            <person name="Lin W."/>
            <person name="Guo K."/>
            <person name="Jin S."/>
            <person name="Xu P."/>
            <person name="Storey K.B."/>
            <person name="Huan P."/>
            <person name="Zhang T."/>
            <person name="Zhou Y."/>
            <person name="Zhang J."/>
            <person name="Lin C."/>
            <person name="Li X."/>
            <person name="Xing L."/>
            <person name="Huo D."/>
            <person name="Sun M."/>
            <person name="Wang L."/>
            <person name="Mercier A."/>
            <person name="Li F."/>
            <person name="Yang H."/>
            <person name="Xiang J."/>
        </authorList>
    </citation>
    <scope>NUCLEOTIDE SEQUENCE [LARGE SCALE GENOMIC DNA]</scope>
    <source>
        <strain evidence="8">Shaxun</strain>
        <tissue evidence="8">Muscle</tissue>
    </source>
</reference>
<dbReference type="AlphaFoldDB" id="A0A2G8JDB0"/>
<feature type="transmembrane region" description="Helical" evidence="6">
    <location>
        <begin position="136"/>
        <end position="159"/>
    </location>
</feature>
<comment type="subcellular location">
    <subcellularLocation>
        <location evidence="1">Endomembrane system</location>
        <topology evidence="1">Multi-pass membrane protein</topology>
    </subcellularLocation>
</comment>
<dbReference type="OrthoDB" id="191706at2759"/>
<accession>A0A2G8JDB0</accession>
<evidence type="ECO:0000256" key="3">
    <source>
        <dbReference type="ARBA" id="ARBA00022692"/>
    </source>
</evidence>
<evidence type="ECO:0000256" key="4">
    <source>
        <dbReference type="ARBA" id="ARBA00022989"/>
    </source>
</evidence>
<protein>
    <submittedName>
        <fullName evidence="8">Putative DNA damage-regulated autophagy modulator protein 2-like</fullName>
    </submittedName>
</protein>
<keyword evidence="5 6" id="KW-0472">Membrane</keyword>
<evidence type="ECO:0000259" key="7">
    <source>
        <dbReference type="Pfam" id="PF10277"/>
    </source>
</evidence>
<dbReference type="InterPro" id="IPR019402">
    <property type="entry name" value="CWH43_N"/>
</dbReference>
<feature type="domain" description="CWH43-like N-terminal" evidence="7">
    <location>
        <begin position="9"/>
        <end position="166"/>
    </location>
</feature>
<dbReference type="Pfam" id="PF10277">
    <property type="entry name" value="Frag1"/>
    <property type="match status" value="1"/>
</dbReference>
<name>A0A2G8JDB0_STIJA</name>
<proteinExistence type="inferred from homology"/>
<keyword evidence="3 6" id="KW-0812">Transmembrane</keyword>
<evidence type="ECO:0000313" key="9">
    <source>
        <dbReference type="Proteomes" id="UP000230750"/>
    </source>
</evidence>
<evidence type="ECO:0000256" key="5">
    <source>
        <dbReference type="ARBA" id="ARBA00023136"/>
    </source>
</evidence>
<sequence length="183" mass="20539">MLFSDVKALACIFIRFKQVGIAAEGNNSVSLLNRVGFVLGIIACFGMSLVANFQELNVASVHMIGAMLCFGVGSVYTILHTWITFKLRNRGSITCLRLFLSVSCSFLFIITMVYTTKALNMHAGLNPLIWHDTDDGFVLHQVATSSEWLLAISFLVYFWTFIPDFRWMTVAVEVQHSYLRIPG</sequence>
<evidence type="ECO:0000256" key="6">
    <source>
        <dbReference type="SAM" id="Phobius"/>
    </source>
</evidence>
<dbReference type="GO" id="GO:0012505">
    <property type="term" value="C:endomembrane system"/>
    <property type="evidence" value="ECO:0007669"/>
    <property type="project" value="UniProtKB-SubCell"/>
</dbReference>
<feature type="transmembrane region" description="Helical" evidence="6">
    <location>
        <begin position="59"/>
        <end position="83"/>
    </location>
</feature>
<keyword evidence="4 6" id="KW-1133">Transmembrane helix</keyword>
<comment type="caution">
    <text evidence="8">The sequence shown here is derived from an EMBL/GenBank/DDBJ whole genome shotgun (WGS) entry which is preliminary data.</text>
</comment>
<feature type="transmembrane region" description="Helical" evidence="6">
    <location>
        <begin position="95"/>
        <end position="116"/>
    </location>
</feature>
<evidence type="ECO:0000256" key="2">
    <source>
        <dbReference type="ARBA" id="ARBA00006565"/>
    </source>
</evidence>